<dbReference type="OrthoDB" id="15001at2759"/>
<sequence length="488" mass="53685">MRPQLFRSPIVRVTNGTFTGAILISYPYLSTDGVPHNLRTPDRAIAYVGFDGERMGAGPSDGITTSAYLSARYDLLNRAVEDLRLTPLLDLPVAFLSNGQGRRARIARALLTTPEVLLLDEPFMGLDPPTVRALNPLLESLARQANPRIVLSARPQDPLPSWISHLVYLRDDCQIEAMGPRDKVLSEHSKYSKGVWRGGIRSDVEVPGSTPQPTSPDLLSDNRDVLVEMNGCQALTINTVRLIKKRTIGQNKPRLANKNIATATFIRISPAAWVLAKLVLIHHQVLSSSILERSRRCPTNTPQRPIETEKSCDTVSSSEGDLKIQNQTPSFQYGDANHPADTAATSFSHITKSTSAPSAPGLHDTLRAGVGPANLSSASADADAPATLDSAHPLEARLKNWDATQEALRMETLRRMFGMAEPIRQGMELKIVRDTTWKPVALGPPVPSVHEDILKNKDTTVTWEDVFTGEEMRPVPGFHDEMERKLKM</sequence>
<keyword evidence="4" id="KW-1185">Reference proteome</keyword>
<accession>A0A9P1GZ69</accession>
<comment type="caution">
    <text evidence="3">The sequence shown here is derived from an EMBL/GenBank/DDBJ whole genome shotgun (WGS) entry which is preliminary data.</text>
</comment>
<dbReference type="InterPro" id="IPR003439">
    <property type="entry name" value="ABC_transporter-like_ATP-bd"/>
</dbReference>
<organism evidence="3 4">
    <name type="scientific">Parascedosporium putredinis</name>
    <dbReference type="NCBI Taxonomy" id="1442378"/>
    <lineage>
        <taxon>Eukaryota</taxon>
        <taxon>Fungi</taxon>
        <taxon>Dikarya</taxon>
        <taxon>Ascomycota</taxon>
        <taxon>Pezizomycotina</taxon>
        <taxon>Sordariomycetes</taxon>
        <taxon>Hypocreomycetidae</taxon>
        <taxon>Microascales</taxon>
        <taxon>Microascaceae</taxon>
        <taxon>Parascedosporium</taxon>
    </lineage>
</organism>
<dbReference type="SUPFAM" id="SSF52540">
    <property type="entry name" value="P-loop containing nucleoside triphosphate hydrolases"/>
    <property type="match status" value="1"/>
</dbReference>
<dbReference type="InterPro" id="IPR027417">
    <property type="entry name" value="P-loop_NTPase"/>
</dbReference>
<dbReference type="Pfam" id="PF00005">
    <property type="entry name" value="ABC_tran"/>
    <property type="match status" value="1"/>
</dbReference>
<dbReference type="AlphaFoldDB" id="A0A9P1GZ69"/>
<feature type="region of interest" description="Disordered" evidence="1">
    <location>
        <begin position="296"/>
        <end position="320"/>
    </location>
</feature>
<dbReference type="GO" id="GO:0005739">
    <property type="term" value="C:mitochondrion"/>
    <property type="evidence" value="ECO:0007669"/>
    <property type="project" value="TreeGrafter"/>
</dbReference>
<name>A0A9P1GZ69_9PEZI</name>
<dbReference type="Proteomes" id="UP000838763">
    <property type="component" value="Unassembled WGS sequence"/>
</dbReference>
<dbReference type="PANTHER" id="PTHR43514">
    <property type="entry name" value="ABC TRANSPORTER I FAMILY MEMBER 10"/>
    <property type="match status" value="1"/>
</dbReference>
<dbReference type="InterPro" id="IPR050334">
    <property type="entry name" value="Molybdenum_import_ModC"/>
</dbReference>
<gene>
    <name evidence="3" type="ORF">PPNO1_LOCUS2770</name>
</gene>
<reference evidence="3" key="1">
    <citation type="submission" date="2022-11" db="EMBL/GenBank/DDBJ databases">
        <authorList>
            <person name="Scott C."/>
            <person name="Bruce N."/>
        </authorList>
    </citation>
    <scope>NUCLEOTIDE SEQUENCE</scope>
</reference>
<dbReference type="GO" id="GO:0005524">
    <property type="term" value="F:ATP binding"/>
    <property type="evidence" value="ECO:0007669"/>
    <property type="project" value="InterPro"/>
</dbReference>
<protein>
    <recommendedName>
        <fullName evidence="2">ABC transporter domain-containing protein</fullName>
    </recommendedName>
</protein>
<proteinExistence type="predicted"/>
<feature type="domain" description="ABC transporter" evidence="2">
    <location>
        <begin position="76"/>
        <end position="123"/>
    </location>
</feature>
<evidence type="ECO:0000256" key="1">
    <source>
        <dbReference type="SAM" id="MobiDB-lite"/>
    </source>
</evidence>
<evidence type="ECO:0000313" key="3">
    <source>
        <dbReference type="EMBL" id="CAI4213019.1"/>
    </source>
</evidence>
<dbReference type="EMBL" id="CALLCH030000007">
    <property type="protein sequence ID" value="CAI4213019.1"/>
    <property type="molecule type" value="Genomic_DNA"/>
</dbReference>
<evidence type="ECO:0000313" key="4">
    <source>
        <dbReference type="Proteomes" id="UP000838763"/>
    </source>
</evidence>
<dbReference type="PANTHER" id="PTHR43514:SF4">
    <property type="entry name" value="ABC TRANSPORTER I FAMILY MEMBER 10"/>
    <property type="match status" value="1"/>
</dbReference>
<dbReference type="GO" id="GO:0016887">
    <property type="term" value="F:ATP hydrolysis activity"/>
    <property type="evidence" value="ECO:0007669"/>
    <property type="project" value="InterPro"/>
</dbReference>
<evidence type="ECO:0000259" key="2">
    <source>
        <dbReference type="Pfam" id="PF00005"/>
    </source>
</evidence>
<dbReference type="Pfam" id="PF05348">
    <property type="entry name" value="UMP1"/>
    <property type="match status" value="1"/>
</dbReference>
<dbReference type="Gene3D" id="3.40.50.300">
    <property type="entry name" value="P-loop containing nucleotide triphosphate hydrolases"/>
    <property type="match status" value="1"/>
</dbReference>